<dbReference type="GO" id="GO:0035925">
    <property type="term" value="F:mRNA 3'-UTR AU-rich region binding"/>
    <property type="evidence" value="ECO:0007669"/>
    <property type="project" value="TreeGrafter"/>
</dbReference>
<name>A0A6J6F2T0_9ZZZZ</name>
<feature type="domain" description="Enoyl reductase (ER)" evidence="3">
    <location>
        <begin position="10"/>
        <end position="326"/>
    </location>
</feature>
<dbReference type="EMBL" id="CAEZSR010000164">
    <property type="protein sequence ID" value="CAB4582657.1"/>
    <property type="molecule type" value="Genomic_DNA"/>
</dbReference>
<dbReference type="InterPro" id="IPR013154">
    <property type="entry name" value="ADH-like_N"/>
</dbReference>
<dbReference type="SUPFAM" id="SSF50129">
    <property type="entry name" value="GroES-like"/>
    <property type="match status" value="1"/>
</dbReference>
<proteinExistence type="predicted"/>
<accession>A0A6J6F2T0</accession>
<dbReference type="GO" id="GO:0005829">
    <property type="term" value="C:cytosol"/>
    <property type="evidence" value="ECO:0007669"/>
    <property type="project" value="TreeGrafter"/>
</dbReference>
<dbReference type="InterPro" id="IPR036291">
    <property type="entry name" value="NAD(P)-bd_dom_sf"/>
</dbReference>
<reference evidence="4" key="1">
    <citation type="submission" date="2020-05" db="EMBL/GenBank/DDBJ databases">
        <authorList>
            <person name="Chiriac C."/>
            <person name="Salcher M."/>
            <person name="Ghai R."/>
            <person name="Kavagutti S V."/>
        </authorList>
    </citation>
    <scope>NUCLEOTIDE SEQUENCE</scope>
</reference>
<dbReference type="Gene3D" id="3.40.50.720">
    <property type="entry name" value="NAD(P)-binding Rossmann-like Domain"/>
    <property type="match status" value="1"/>
</dbReference>
<sequence>MFQIQLDHHGSPDVLVGAVVPGPVLQAHEVRIRTEAAGVNFADVLVRRGTYPIALPLPAVPGYETAGVITDVGADVGEALVGRRVLALHPFHGGYRSHVVAPAEGLVHVPDGVSSHAATALGIQGLTAYSLLHRDGGLTAGQTVLVHSAAGGVGSLAVQLATAAGARVIALASADKHERAQQLGATVTIDSRSPSWVDQVREHAPGGVDLVLDGVGGEGTISGLGLLAAFGRLVYFGTASGEQVQLDARAFGELQSKSASIVGGNVLNHALRDLPAAFALVAELLDQVASGTLAVDTTNAFPLTEDGARAAHQAIEDRRTTGKVALIAE</sequence>
<dbReference type="GO" id="GO:0070402">
    <property type="term" value="F:NADPH binding"/>
    <property type="evidence" value="ECO:0007669"/>
    <property type="project" value="TreeGrafter"/>
</dbReference>
<dbReference type="PANTHER" id="PTHR48106">
    <property type="entry name" value="QUINONE OXIDOREDUCTASE PIG3-RELATED"/>
    <property type="match status" value="1"/>
</dbReference>
<dbReference type="PANTHER" id="PTHR48106:SF13">
    <property type="entry name" value="QUINONE OXIDOREDUCTASE-RELATED"/>
    <property type="match status" value="1"/>
</dbReference>
<gene>
    <name evidence="4" type="ORF">UFOPK1493_03195</name>
</gene>
<dbReference type="InterPro" id="IPR011032">
    <property type="entry name" value="GroES-like_sf"/>
</dbReference>
<dbReference type="InterPro" id="IPR020843">
    <property type="entry name" value="ER"/>
</dbReference>
<evidence type="ECO:0000313" key="4">
    <source>
        <dbReference type="EMBL" id="CAB4582657.1"/>
    </source>
</evidence>
<keyword evidence="2" id="KW-0560">Oxidoreductase</keyword>
<evidence type="ECO:0000256" key="1">
    <source>
        <dbReference type="ARBA" id="ARBA00022857"/>
    </source>
</evidence>
<keyword evidence="1" id="KW-0521">NADP</keyword>
<dbReference type="Gene3D" id="3.90.180.10">
    <property type="entry name" value="Medium-chain alcohol dehydrogenases, catalytic domain"/>
    <property type="match status" value="1"/>
</dbReference>
<dbReference type="AlphaFoldDB" id="A0A6J6F2T0"/>
<dbReference type="Pfam" id="PF08240">
    <property type="entry name" value="ADH_N"/>
    <property type="match status" value="1"/>
</dbReference>
<dbReference type="Pfam" id="PF00107">
    <property type="entry name" value="ADH_zinc_N"/>
    <property type="match status" value="1"/>
</dbReference>
<evidence type="ECO:0000256" key="2">
    <source>
        <dbReference type="ARBA" id="ARBA00023002"/>
    </source>
</evidence>
<organism evidence="4">
    <name type="scientific">freshwater metagenome</name>
    <dbReference type="NCBI Taxonomy" id="449393"/>
    <lineage>
        <taxon>unclassified sequences</taxon>
        <taxon>metagenomes</taxon>
        <taxon>ecological metagenomes</taxon>
    </lineage>
</organism>
<dbReference type="InterPro" id="IPR013149">
    <property type="entry name" value="ADH-like_C"/>
</dbReference>
<dbReference type="GO" id="GO:0003960">
    <property type="term" value="F:quinone reductase (NADPH) activity"/>
    <property type="evidence" value="ECO:0007669"/>
    <property type="project" value="TreeGrafter"/>
</dbReference>
<evidence type="ECO:0000259" key="3">
    <source>
        <dbReference type="SMART" id="SM00829"/>
    </source>
</evidence>
<protein>
    <submittedName>
        <fullName evidence="4">Unannotated protein</fullName>
    </submittedName>
</protein>
<dbReference type="SMART" id="SM00829">
    <property type="entry name" value="PKS_ER"/>
    <property type="match status" value="1"/>
</dbReference>
<dbReference type="SUPFAM" id="SSF51735">
    <property type="entry name" value="NAD(P)-binding Rossmann-fold domains"/>
    <property type="match status" value="1"/>
</dbReference>